<keyword evidence="2" id="KW-1185">Reference proteome</keyword>
<dbReference type="EMBL" id="CVRI01000036">
    <property type="protein sequence ID" value="CRK92925.1"/>
    <property type="molecule type" value="Genomic_DNA"/>
</dbReference>
<reference evidence="1 2" key="1">
    <citation type="submission" date="2015-04" db="EMBL/GenBank/DDBJ databases">
        <authorList>
            <person name="Syromyatnikov M.Y."/>
            <person name="Popov V.N."/>
        </authorList>
    </citation>
    <scope>NUCLEOTIDE SEQUENCE [LARGE SCALE GENOMIC DNA]</scope>
</reference>
<accession>A0A1J1HY27</accession>
<name>A0A1J1HY27_9DIPT</name>
<evidence type="ECO:0000313" key="2">
    <source>
        <dbReference type="Proteomes" id="UP000183832"/>
    </source>
</evidence>
<proteinExistence type="predicted"/>
<gene>
    <name evidence="1" type="ORF">CLUMA_CG006703</name>
</gene>
<organism evidence="1 2">
    <name type="scientific">Clunio marinus</name>
    <dbReference type="NCBI Taxonomy" id="568069"/>
    <lineage>
        <taxon>Eukaryota</taxon>
        <taxon>Metazoa</taxon>
        <taxon>Ecdysozoa</taxon>
        <taxon>Arthropoda</taxon>
        <taxon>Hexapoda</taxon>
        <taxon>Insecta</taxon>
        <taxon>Pterygota</taxon>
        <taxon>Neoptera</taxon>
        <taxon>Endopterygota</taxon>
        <taxon>Diptera</taxon>
        <taxon>Nematocera</taxon>
        <taxon>Chironomoidea</taxon>
        <taxon>Chironomidae</taxon>
        <taxon>Clunio</taxon>
    </lineage>
</organism>
<evidence type="ECO:0000313" key="1">
    <source>
        <dbReference type="EMBL" id="CRK92925.1"/>
    </source>
</evidence>
<dbReference type="AlphaFoldDB" id="A0A1J1HY27"/>
<dbReference type="Proteomes" id="UP000183832">
    <property type="component" value="Unassembled WGS sequence"/>
</dbReference>
<sequence>MCLNSTMRELLAGSLFSKLLVEVLKWKAFLMNFILKSFEAQQIRHKFSQYYILSYQLSEVLKKNS</sequence>
<protein>
    <submittedName>
        <fullName evidence="1">CLUMA_CG006703, isoform A</fullName>
    </submittedName>
</protein>